<protein>
    <submittedName>
        <fullName evidence="2">Iron-sulfur-binding reductase</fullName>
    </submittedName>
</protein>
<evidence type="ECO:0000313" key="2">
    <source>
        <dbReference type="EMBL" id="KKW37279.1"/>
    </source>
</evidence>
<dbReference type="AlphaFoldDB" id="A0A0G2AWK5"/>
<evidence type="ECO:0000313" key="3">
    <source>
        <dbReference type="Proteomes" id="UP000033852"/>
    </source>
</evidence>
<feature type="compositionally biased region" description="Low complexity" evidence="1">
    <location>
        <begin position="88"/>
        <end position="101"/>
    </location>
</feature>
<dbReference type="STRING" id="1618607.UY86_C0012G0006"/>
<proteinExistence type="predicted"/>
<feature type="region of interest" description="Disordered" evidence="1">
    <location>
        <begin position="47"/>
        <end position="116"/>
    </location>
</feature>
<feature type="compositionally biased region" description="Pro residues" evidence="1">
    <location>
        <begin position="54"/>
        <end position="75"/>
    </location>
</feature>
<evidence type="ECO:0000256" key="1">
    <source>
        <dbReference type="SAM" id="MobiDB-lite"/>
    </source>
</evidence>
<name>A0A0G2AWK5_9BACT</name>
<dbReference type="EMBL" id="LCRR01000012">
    <property type="protein sequence ID" value="KKW37279.1"/>
    <property type="molecule type" value="Genomic_DNA"/>
</dbReference>
<reference evidence="2 3" key="1">
    <citation type="journal article" date="2015" name="Nature">
        <title>rRNA introns, odd ribosomes, and small enigmatic genomes across a large radiation of phyla.</title>
        <authorList>
            <person name="Brown C.T."/>
            <person name="Hug L.A."/>
            <person name="Thomas B.C."/>
            <person name="Sharon I."/>
            <person name="Castelle C.J."/>
            <person name="Singh A."/>
            <person name="Wilkins M.J."/>
            <person name="Williams K.H."/>
            <person name="Banfield J.F."/>
        </authorList>
    </citation>
    <scope>NUCLEOTIDE SEQUENCE [LARGE SCALE GENOMIC DNA]</scope>
</reference>
<organism evidence="2 3">
    <name type="scientific">Candidatus Adlerbacteria bacterium GW2011_GWB1_54_7</name>
    <dbReference type="NCBI Taxonomy" id="1618607"/>
    <lineage>
        <taxon>Bacteria</taxon>
        <taxon>Candidatus Adleribacteriota</taxon>
    </lineage>
</organism>
<accession>A0A0G2AWK5</accession>
<sequence>MLGFTESQDFVSTLEENVRLEEAEAKLVATEVNDQVLLKIREVMKQLPKNQPNAPTPPPAPVAPAPVAPPAPQKPAEPHPAELMLSQKTVTTAPTVPAAPAKPEPYKADPYREVPE</sequence>
<dbReference type="Proteomes" id="UP000033852">
    <property type="component" value="Unassembled WGS sequence"/>
</dbReference>
<gene>
    <name evidence="2" type="ORF">UY86_C0012G0006</name>
</gene>
<comment type="caution">
    <text evidence="2">The sequence shown here is derived from an EMBL/GenBank/DDBJ whole genome shotgun (WGS) entry which is preliminary data.</text>
</comment>
<feature type="compositionally biased region" description="Basic and acidic residues" evidence="1">
    <location>
        <begin position="104"/>
        <end position="116"/>
    </location>
</feature>